<proteinExistence type="predicted"/>
<comment type="caution">
    <text evidence="2">The sequence shown here is derived from an EMBL/GenBank/DDBJ whole genome shotgun (WGS) entry which is preliminary data.</text>
</comment>
<accession>A0ABW7NBZ7</accession>
<name>A0ABW7NBZ7_9BACT</name>
<protein>
    <recommendedName>
        <fullName evidence="4">Transporter</fullName>
    </recommendedName>
</protein>
<reference evidence="2 3" key="1">
    <citation type="journal article" date="2013" name="Int. J. Syst. Evol. Microbiol.">
        <title>Marinoscillum luteum sp. nov., isolated from marine sediment.</title>
        <authorList>
            <person name="Cha I.T."/>
            <person name="Park S.J."/>
            <person name="Kim S.J."/>
            <person name="Kim J.G."/>
            <person name="Jung M.Y."/>
            <person name="Shin K.S."/>
            <person name="Kwon K.K."/>
            <person name="Yang S.H."/>
            <person name="Seo Y.S."/>
            <person name="Rhee S.K."/>
        </authorList>
    </citation>
    <scope>NUCLEOTIDE SEQUENCE [LARGE SCALE GENOMIC DNA]</scope>
    <source>
        <strain evidence="2 3">KCTC 23939</strain>
    </source>
</reference>
<sequence length="289" mass="32164">MSINHCSHTLGVALLLLSALFLSNDAIAQDSTRYQIQTRDGNTYYGHIVQKEIEYILFQTDNIGQITIKFDDINVIRRMGKEVSTERYRESNASYRAPEVYLFRSSGFGVKKGEAYYRNAWLILNELNIGVTDHFSLGLGMMPFVEGSLPVWITPKLTLPLLKDKVNFGIGSLNGVALGESQSSFGLVYGDLSVGGPSTHISLGAGKAYDEGELNPELLITFSGAVKISKNITLISENYTLQDFYLYSLICHQNFSAVNIQYGLLMFDTDFGNLTLPWIGLVVPIKTRF</sequence>
<keyword evidence="3" id="KW-1185">Reference proteome</keyword>
<dbReference type="RefSeq" id="WP_395418524.1">
    <property type="nucleotide sequence ID" value="NZ_JBIPKE010000019.1"/>
</dbReference>
<dbReference type="Proteomes" id="UP001610063">
    <property type="component" value="Unassembled WGS sequence"/>
</dbReference>
<evidence type="ECO:0000313" key="3">
    <source>
        <dbReference type="Proteomes" id="UP001610063"/>
    </source>
</evidence>
<feature type="chain" id="PRO_5046402208" description="Transporter" evidence="1">
    <location>
        <begin position="29"/>
        <end position="289"/>
    </location>
</feature>
<gene>
    <name evidence="2" type="ORF">ACHKAR_16535</name>
</gene>
<feature type="signal peptide" evidence="1">
    <location>
        <begin position="1"/>
        <end position="28"/>
    </location>
</feature>
<keyword evidence="1" id="KW-0732">Signal</keyword>
<evidence type="ECO:0008006" key="4">
    <source>
        <dbReference type="Google" id="ProtNLM"/>
    </source>
</evidence>
<evidence type="ECO:0000256" key="1">
    <source>
        <dbReference type="SAM" id="SignalP"/>
    </source>
</evidence>
<organism evidence="2 3">
    <name type="scientific">Marinoscillum luteum</name>
    <dbReference type="NCBI Taxonomy" id="861051"/>
    <lineage>
        <taxon>Bacteria</taxon>
        <taxon>Pseudomonadati</taxon>
        <taxon>Bacteroidota</taxon>
        <taxon>Cytophagia</taxon>
        <taxon>Cytophagales</taxon>
        <taxon>Reichenbachiellaceae</taxon>
        <taxon>Marinoscillum</taxon>
    </lineage>
</organism>
<dbReference type="EMBL" id="JBIPKE010000019">
    <property type="protein sequence ID" value="MFH6985064.1"/>
    <property type="molecule type" value="Genomic_DNA"/>
</dbReference>
<evidence type="ECO:0000313" key="2">
    <source>
        <dbReference type="EMBL" id="MFH6985064.1"/>
    </source>
</evidence>